<evidence type="ECO:0000313" key="2">
    <source>
        <dbReference type="EMBL" id="KIJ96069.1"/>
    </source>
</evidence>
<feature type="region of interest" description="Disordered" evidence="1">
    <location>
        <begin position="1"/>
        <end position="54"/>
    </location>
</feature>
<evidence type="ECO:0000313" key="3">
    <source>
        <dbReference type="Proteomes" id="UP000054477"/>
    </source>
</evidence>
<dbReference type="HOGENOM" id="CLU_2961203_0_0_1"/>
<dbReference type="Proteomes" id="UP000054477">
    <property type="component" value="Unassembled WGS sequence"/>
</dbReference>
<sequence length="66" mass="6478">VPVPNVSGYPSASVNDPTSSGVPPVPAPNSPAESVLPSVPPVDGTPKPSGTPDADVRIVLIASIPL</sequence>
<organism evidence="2 3">
    <name type="scientific">Laccaria amethystina LaAM-08-1</name>
    <dbReference type="NCBI Taxonomy" id="1095629"/>
    <lineage>
        <taxon>Eukaryota</taxon>
        <taxon>Fungi</taxon>
        <taxon>Dikarya</taxon>
        <taxon>Basidiomycota</taxon>
        <taxon>Agaricomycotina</taxon>
        <taxon>Agaricomycetes</taxon>
        <taxon>Agaricomycetidae</taxon>
        <taxon>Agaricales</taxon>
        <taxon>Agaricineae</taxon>
        <taxon>Hydnangiaceae</taxon>
        <taxon>Laccaria</taxon>
    </lineage>
</organism>
<keyword evidence="3" id="KW-1185">Reference proteome</keyword>
<accession>A0A0C9WK98</accession>
<dbReference type="AlphaFoldDB" id="A0A0C9WK98"/>
<protein>
    <submittedName>
        <fullName evidence="2">Uncharacterized protein</fullName>
    </submittedName>
</protein>
<name>A0A0C9WK98_9AGAR</name>
<reference evidence="2 3" key="1">
    <citation type="submission" date="2014-04" db="EMBL/GenBank/DDBJ databases">
        <authorList>
            <consortium name="DOE Joint Genome Institute"/>
            <person name="Kuo A."/>
            <person name="Kohler A."/>
            <person name="Nagy L.G."/>
            <person name="Floudas D."/>
            <person name="Copeland A."/>
            <person name="Barry K.W."/>
            <person name="Cichocki N."/>
            <person name="Veneault-Fourrey C."/>
            <person name="LaButti K."/>
            <person name="Lindquist E.A."/>
            <person name="Lipzen A."/>
            <person name="Lundell T."/>
            <person name="Morin E."/>
            <person name="Murat C."/>
            <person name="Sun H."/>
            <person name="Tunlid A."/>
            <person name="Henrissat B."/>
            <person name="Grigoriev I.V."/>
            <person name="Hibbett D.S."/>
            <person name="Martin F."/>
            <person name="Nordberg H.P."/>
            <person name="Cantor M.N."/>
            <person name="Hua S.X."/>
        </authorList>
    </citation>
    <scope>NUCLEOTIDE SEQUENCE [LARGE SCALE GENOMIC DNA]</scope>
    <source>
        <strain evidence="2 3">LaAM-08-1</strain>
    </source>
</reference>
<feature type="compositionally biased region" description="Polar residues" evidence="1">
    <location>
        <begin position="8"/>
        <end position="21"/>
    </location>
</feature>
<reference evidence="3" key="2">
    <citation type="submission" date="2015-01" db="EMBL/GenBank/DDBJ databases">
        <title>Evolutionary Origins and Diversification of the Mycorrhizal Mutualists.</title>
        <authorList>
            <consortium name="DOE Joint Genome Institute"/>
            <consortium name="Mycorrhizal Genomics Consortium"/>
            <person name="Kohler A."/>
            <person name="Kuo A."/>
            <person name="Nagy L.G."/>
            <person name="Floudas D."/>
            <person name="Copeland A."/>
            <person name="Barry K.W."/>
            <person name="Cichocki N."/>
            <person name="Veneault-Fourrey C."/>
            <person name="LaButti K."/>
            <person name="Lindquist E.A."/>
            <person name="Lipzen A."/>
            <person name="Lundell T."/>
            <person name="Morin E."/>
            <person name="Murat C."/>
            <person name="Riley R."/>
            <person name="Ohm R."/>
            <person name="Sun H."/>
            <person name="Tunlid A."/>
            <person name="Henrissat B."/>
            <person name="Grigoriev I.V."/>
            <person name="Hibbett D.S."/>
            <person name="Martin F."/>
        </authorList>
    </citation>
    <scope>NUCLEOTIDE SEQUENCE [LARGE SCALE GENOMIC DNA]</scope>
    <source>
        <strain evidence="3">LaAM-08-1</strain>
    </source>
</reference>
<proteinExistence type="predicted"/>
<evidence type="ECO:0000256" key="1">
    <source>
        <dbReference type="SAM" id="MobiDB-lite"/>
    </source>
</evidence>
<feature type="non-terminal residue" evidence="2">
    <location>
        <position position="1"/>
    </location>
</feature>
<gene>
    <name evidence="2" type="ORF">K443DRAFT_107796</name>
</gene>
<dbReference type="EMBL" id="KN838733">
    <property type="protein sequence ID" value="KIJ96069.1"/>
    <property type="molecule type" value="Genomic_DNA"/>
</dbReference>